<dbReference type="PANTHER" id="PTHR42928">
    <property type="entry name" value="TRICARBOXYLATE-BINDING PROTEIN"/>
    <property type="match status" value="1"/>
</dbReference>
<name>A0A0S3PVG2_9BRAD</name>
<keyword evidence="3" id="KW-0675">Receptor</keyword>
<dbReference type="Pfam" id="PF03401">
    <property type="entry name" value="TctC"/>
    <property type="match status" value="1"/>
</dbReference>
<organism evidence="3 4">
    <name type="scientific">Variibacter gotjawalensis</name>
    <dbReference type="NCBI Taxonomy" id="1333996"/>
    <lineage>
        <taxon>Bacteria</taxon>
        <taxon>Pseudomonadati</taxon>
        <taxon>Pseudomonadota</taxon>
        <taxon>Alphaproteobacteria</taxon>
        <taxon>Hyphomicrobiales</taxon>
        <taxon>Nitrobacteraceae</taxon>
        <taxon>Variibacter</taxon>
    </lineage>
</organism>
<dbReference type="OrthoDB" id="8443386at2"/>
<dbReference type="InterPro" id="IPR042100">
    <property type="entry name" value="Bug_dom1"/>
</dbReference>
<dbReference type="KEGG" id="vgo:GJW-30_1_02425"/>
<dbReference type="InterPro" id="IPR005064">
    <property type="entry name" value="BUG"/>
</dbReference>
<evidence type="ECO:0000256" key="1">
    <source>
        <dbReference type="ARBA" id="ARBA00006987"/>
    </source>
</evidence>
<evidence type="ECO:0000313" key="3">
    <source>
        <dbReference type="EMBL" id="BAT59890.1"/>
    </source>
</evidence>
<proteinExistence type="inferred from homology"/>
<dbReference type="EMBL" id="AP014946">
    <property type="protein sequence ID" value="BAT59890.1"/>
    <property type="molecule type" value="Genomic_DNA"/>
</dbReference>
<dbReference type="Proteomes" id="UP000236884">
    <property type="component" value="Chromosome"/>
</dbReference>
<dbReference type="AlphaFoldDB" id="A0A0S3PVG2"/>
<dbReference type="Gene3D" id="3.40.190.150">
    <property type="entry name" value="Bordetella uptake gene, domain 1"/>
    <property type="match status" value="1"/>
</dbReference>
<dbReference type="CDD" id="cd13578">
    <property type="entry name" value="PBP2_Bug27"/>
    <property type="match status" value="1"/>
</dbReference>
<keyword evidence="4" id="KW-1185">Reference proteome</keyword>
<feature type="signal peptide" evidence="2">
    <location>
        <begin position="1"/>
        <end position="21"/>
    </location>
</feature>
<gene>
    <name evidence="3" type="ORF">GJW-30_1_02425</name>
</gene>
<evidence type="ECO:0000256" key="2">
    <source>
        <dbReference type="SAM" id="SignalP"/>
    </source>
</evidence>
<keyword evidence="2" id="KW-0732">Signal</keyword>
<feature type="chain" id="PRO_5006615752" evidence="2">
    <location>
        <begin position="22"/>
        <end position="323"/>
    </location>
</feature>
<dbReference type="SUPFAM" id="SSF53850">
    <property type="entry name" value="Periplasmic binding protein-like II"/>
    <property type="match status" value="1"/>
</dbReference>
<dbReference type="PIRSF" id="PIRSF017082">
    <property type="entry name" value="YflP"/>
    <property type="match status" value="1"/>
</dbReference>
<protein>
    <submittedName>
        <fullName evidence="3">Tripartite tricarboxylate transporter family receptor</fullName>
    </submittedName>
</protein>
<accession>A0A0S3PVG2</accession>
<dbReference type="Gene3D" id="3.40.190.10">
    <property type="entry name" value="Periplasmic binding protein-like II"/>
    <property type="match status" value="1"/>
</dbReference>
<dbReference type="RefSeq" id="WP_096355645.1">
    <property type="nucleotide sequence ID" value="NZ_AP014946.1"/>
</dbReference>
<reference evidence="3 4" key="1">
    <citation type="submission" date="2015-08" db="EMBL/GenBank/DDBJ databases">
        <title>Investigation of the bacterial diversity of lava forest soil.</title>
        <authorList>
            <person name="Lee J.S."/>
        </authorList>
    </citation>
    <scope>NUCLEOTIDE SEQUENCE [LARGE SCALE GENOMIC DNA]</scope>
    <source>
        <strain evidence="3 4">GJW-30</strain>
    </source>
</reference>
<comment type="similarity">
    <text evidence="1">Belongs to the UPF0065 (bug) family.</text>
</comment>
<evidence type="ECO:0000313" key="4">
    <source>
        <dbReference type="Proteomes" id="UP000236884"/>
    </source>
</evidence>
<sequence length="323" mass="34342">MRRRRFLAGAGALLLAPSVVREGFAQTYPARPVKFILGYPPGGATDITARLMAQWLTEKLGQTFIVENKPGGGTNIAADAVIAAPNDGYTLLVSTPANAINASLYEKLNHVFVRDTIPVAGFLHYPNVAMVHPSVPFKTIPELIAYAKQNPGKVNCASSGNGSTLHMSCELLKMMAGINITHVPYRGAAPAATDLIGGQTQMMFDAIATGAQFVRDGKAGGLATTGKERAEVLPNTPTIAEFLPGYESTSWFALNAPKGAPNEIVELLNREVNAILATERTKQRFAELGSKPLPGSAADLGRLIADETEKWAKVVKFAGVKVT</sequence>
<dbReference type="PANTHER" id="PTHR42928:SF5">
    <property type="entry name" value="BLR1237 PROTEIN"/>
    <property type="match status" value="1"/>
</dbReference>